<dbReference type="InterPro" id="IPR002319">
    <property type="entry name" value="Phenylalanyl-tRNA_Synthase"/>
</dbReference>
<evidence type="ECO:0000259" key="6">
    <source>
        <dbReference type="Pfam" id="PF01409"/>
    </source>
</evidence>
<evidence type="ECO:0000256" key="2">
    <source>
        <dbReference type="ARBA" id="ARBA00022741"/>
    </source>
</evidence>
<keyword evidence="1" id="KW-0436">Ligase</keyword>
<organism evidence="7 8">
    <name type="scientific">Staurois parvus</name>
    <dbReference type="NCBI Taxonomy" id="386267"/>
    <lineage>
        <taxon>Eukaryota</taxon>
        <taxon>Metazoa</taxon>
        <taxon>Chordata</taxon>
        <taxon>Craniata</taxon>
        <taxon>Vertebrata</taxon>
        <taxon>Euteleostomi</taxon>
        <taxon>Amphibia</taxon>
        <taxon>Batrachia</taxon>
        <taxon>Anura</taxon>
        <taxon>Neobatrachia</taxon>
        <taxon>Ranoidea</taxon>
        <taxon>Ranidae</taxon>
        <taxon>Staurois</taxon>
    </lineage>
</organism>
<dbReference type="SUPFAM" id="SSF55681">
    <property type="entry name" value="Class II aaRS and biotin synthetases"/>
    <property type="match status" value="1"/>
</dbReference>
<dbReference type="InterPro" id="IPR045864">
    <property type="entry name" value="aa-tRNA-synth_II/BPL/LPL"/>
</dbReference>
<dbReference type="Gene3D" id="3.30.930.10">
    <property type="entry name" value="Bira Bifunctional Protein, Domain 2"/>
    <property type="match status" value="1"/>
</dbReference>
<gene>
    <name evidence="7" type="ORF">SPARVUS_LOCUS5304597</name>
</gene>
<keyword evidence="3" id="KW-0067">ATP-binding</keyword>
<evidence type="ECO:0000313" key="8">
    <source>
        <dbReference type="Proteomes" id="UP001162483"/>
    </source>
</evidence>
<proteinExistence type="predicted"/>
<name>A0ABN9CKM8_9NEOB</name>
<keyword evidence="4" id="KW-0648">Protein biosynthesis</keyword>
<evidence type="ECO:0000256" key="1">
    <source>
        <dbReference type="ARBA" id="ARBA00022598"/>
    </source>
</evidence>
<dbReference type="Proteomes" id="UP001162483">
    <property type="component" value="Unassembled WGS sequence"/>
</dbReference>
<evidence type="ECO:0000256" key="3">
    <source>
        <dbReference type="ARBA" id="ARBA00022840"/>
    </source>
</evidence>
<feature type="domain" description="Phenylalanyl-tRNA synthetase" evidence="6">
    <location>
        <begin position="129"/>
        <end position="188"/>
    </location>
</feature>
<evidence type="ECO:0000313" key="7">
    <source>
        <dbReference type="EMBL" id="CAI9560681.1"/>
    </source>
</evidence>
<keyword evidence="8" id="KW-1185">Reference proteome</keyword>
<dbReference type="PANTHER" id="PTHR11538">
    <property type="entry name" value="PHENYLALANYL-TRNA SYNTHETASE"/>
    <property type="match status" value="1"/>
</dbReference>
<accession>A0ABN9CKM8</accession>
<comment type="caution">
    <text evidence="7">The sequence shown here is derived from an EMBL/GenBank/DDBJ whole genome shotgun (WGS) entry which is preliminary data.</text>
</comment>
<evidence type="ECO:0000256" key="4">
    <source>
        <dbReference type="ARBA" id="ARBA00022917"/>
    </source>
</evidence>
<dbReference type="Pfam" id="PF01409">
    <property type="entry name" value="tRNA-synt_2d"/>
    <property type="match status" value="2"/>
</dbReference>
<sequence length="213" mass="25363">MMIYVPLSQQNRILTDFLFLWTIQVEKGDNYYINHFHMLRAHTSAHQWDLMHSGLDAFLVAGDVYRRDEIDRTHFPVFHQMEGVRLFSYHELFADVKSMDTCQLFEQGIRTPNKQESHTLEAVKLVEFQLKQTLSKLITHLFGEGLEIRWVNCYFPFTHPSFEMEIKFQENWLEVLGCGIMEQKLVNSGNKKYLYICIFLNNHFKLNTQLIYT</sequence>
<dbReference type="PANTHER" id="PTHR11538:SF41">
    <property type="entry name" value="PHENYLALANINE--TRNA LIGASE, MITOCHONDRIAL"/>
    <property type="match status" value="1"/>
</dbReference>
<keyword evidence="2" id="KW-0547">Nucleotide-binding</keyword>
<feature type="domain" description="Phenylalanyl-tRNA synthetase" evidence="6">
    <location>
        <begin position="30"/>
        <end position="85"/>
    </location>
</feature>
<protein>
    <recommendedName>
        <fullName evidence="6">Phenylalanyl-tRNA synthetase domain-containing protein</fullName>
    </recommendedName>
</protein>
<evidence type="ECO:0000256" key="5">
    <source>
        <dbReference type="ARBA" id="ARBA00023146"/>
    </source>
</evidence>
<dbReference type="EMBL" id="CATNWA010010828">
    <property type="protein sequence ID" value="CAI9560681.1"/>
    <property type="molecule type" value="Genomic_DNA"/>
</dbReference>
<keyword evidence="5" id="KW-0030">Aminoacyl-tRNA synthetase</keyword>
<reference evidence="7" key="1">
    <citation type="submission" date="2023-05" db="EMBL/GenBank/DDBJ databases">
        <authorList>
            <person name="Stuckert A."/>
        </authorList>
    </citation>
    <scope>NUCLEOTIDE SEQUENCE</scope>
</reference>